<sequence>MIVFKVFFGDIMIVGSGEDPAGGVFIKIREDASHRLTYEKHPLVEGQ</sequence>
<accession>A0A212LUU8</accession>
<name>A0A212LUU8_9FIRM</name>
<protein>
    <submittedName>
        <fullName evidence="1">Uncharacterized protein</fullName>
    </submittedName>
</protein>
<dbReference type="AlphaFoldDB" id="A0A212LUU8"/>
<evidence type="ECO:0000313" key="1">
    <source>
        <dbReference type="EMBL" id="SCM81404.1"/>
    </source>
</evidence>
<gene>
    <name evidence="1" type="ORF">KL86SPO_31583</name>
</gene>
<proteinExistence type="predicted"/>
<dbReference type="EMBL" id="FMJE01000003">
    <property type="protein sequence ID" value="SCM81404.1"/>
    <property type="molecule type" value="Genomic_DNA"/>
</dbReference>
<organism evidence="1">
    <name type="scientific">uncultured Sporomusa sp</name>
    <dbReference type="NCBI Taxonomy" id="307249"/>
    <lineage>
        <taxon>Bacteria</taxon>
        <taxon>Bacillati</taxon>
        <taxon>Bacillota</taxon>
        <taxon>Negativicutes</taxon>
        <taxon>Selenomonadales</taxon>
        <taxon>Sporomusaceae</taxon>
        <taxon>Sporomusa</taxon>
        <taxon>environmental samples</taxon>
    </lineage>
</organism>
<reference evidence="1" key="1">
    <citation type="submission" date="2016-08" db="EMBL/GenBank/DDBJ databases">
        <authorList>
            <person name="Seilhamer J.J."/>
        </authorList>
    </citation>
    <scope>NUCLEOTIDE SEQUENCE</scope>
    <source>
        <strain evidence="1">86</strain>
    </source>
</reference>